<dbReference type="Pfam" id="PF04326">
    <property type="entry name" value="SLFN_AlbA_2"/>
    <property type="match status" value="1"/>
</dbReference>
<dbReference type="Gene3D" id="3.30.565.60">
    <property type="match status" value="1"/>
</dbReference>
<comment type="caution">
    <text evidence="2">The sequence shown here is derived from an EMBL/GenBank/DDBJ whole genome shotgun (WGS) entry which is preliminary data.</text>
</comment>
<dbReference type="InterPro" id="IPR007421">
    <property type="entry name" value="Schlafen_AlbA_2_dom"/>
</dbReference>
<dbReference type="RefSeq" id="WP_183438996.1">
    <property type="nucleotide sequence ID" value="NZ_JACHXD010000001.1"/>
</dbReference>
<evidence type="ECO:0000259" key="1">
    <source>
        <dbReference type="Pfam" id="PF04326"/>
    </source>
</evidence>
<dbReference type="EMBL" id="JACHXD010000001">
    <property type="protein sequence ID" value="MBB3116986.1"/>
    <property type="molecule type" value="Genomic_DNA"/>
</dbReference>
<dbReference type="Gene3D" id="3.30.950.30">
    <property type="entry name" value="Schlafen, AAA domain"/>
    <property type="match status" value="1"/>
</dbReference>
<dbReference type="InterPro" id="IPR038475">
    <property type="entry name" value="RecG_C_sf"/>
</dbReference>
<feature type="domain" description="Schlafen AlbA-2" evidence="1">
    <location>
        <begin position="19"/>
        <end position="131"/>
    </location>
</feature>
<protein>
    <submittedName>
        <fullName evidence="2">Putative HTH transcriptional regulator</fullName>
    </submittedName>
</protein>
<dbReference type="InterPro" id="IPR038461">
    <property type="entry name" value="Schlafen_AlbA_2_dom_sf"/>
</dbReference>
<keyword evidence="3" id="KW-1185">Reference proteome</keyword>
<organism evidence="2 3">
    <name type="scientific">Pseudoduganella violacea</name>
    <dbReference type="NCBI Taxonomy" id="1715466"/>
    <lineage>
        <taxon>Bacteria</taxon>
        <taxon>Pseudomonadati</taxon>
        <taxon>Pseudomonadota</taxon>
        <taxon>Betaproteobacteria</taxon>
        <taxon>Burkholderiales</taxon>
        <taxon>Oxalobacteraceae</taxon>
        <taxon>Telluria group</taxon>
        <taxon>Pseudoduganella</taxon>
    </lineage>
</organism>
<accession>A0A7W5B5K8</accession>
<dbReference type="PANTHER" id="PTHR30595">
    <property type="entry name" value="GLPR-RELATED TRANSCRIPTIONAL REPRESSOR"/>
    <property type="match status" value="1"/>
</dbReference>
<evidence type="ECO:0000313" key="3">
    <source>
        <dbReference type="Proteomes" id="UP000541535"/>
    </source>
</evidence>
<dbReference type="AlphaFoldDB" id="A0A7W5B5K8"/>
<proteinExistence type="predicted"/>
<sequence>MNGLIEEPWSEDDFAGLAESCDLECKAAQGRDGRGELPEDFWKSYSAMANTNGGVILLGVQEKPRGQFRPLGLTDVERVRKALWDNLHNRKQISLNLLSEADIQPIYVAGKTILQVRVPRAARQQRPVHLGGNPFGGTWLRRFEGDYPADDEAVRRMLAERVEDSRDERVLKGFDFGDLDMDTVAAYRNRFAAVKQGHVWTDLPVPEFLERIGAWGKNREEGYSGLRLAGLLMFGRAEVIRDALPHYMVDFQERPEAKTEKRWIDRLVPDGSWSGNLYDFFRRVYQKLTADLKVPFQLQDGQRVEDTPVHEALREALANTLIHADYSGRVSVLVVKRPDMYGFRNPGRMRIPPEIAIHGGNSDCRNRRLQTMFQLVGYGDHAGSGLPKIYTNWAGQHWRRPVLHELPEPEQTLMELRMSSLVPPQAVAELTKLLGDRFAALPETARLALITAQVEGLVSHDRLKQICTDHPADLTKMLRGLVQNGFLVPDGAGRGMVYFLPWQRRSAATVFDLADQAGSAAGSDVVPPELAGVPPELVAIPPELVVVPPELGAPASAPVGPYLDWSALPDALQTQLIEQGRMVSGQGRVAPIVLRETILALCTNRLLGLRVLAQALQRDSDDLRKRTLTPMVKEGALRTAYPSMTDPRQAYTASANFAENKE</sequence>
<name>A0A7W5B5K8_9BURK</name>
<dbReference type="PANTHER" id="PTHR30595:SF6">
    <property type="entry name" value="SCHLAFEN ALBA-2 DOMAIN-CONTAINING PROTEIN"/>
    <property type="match status" value="1"/>
</dbReference>
<evidence type="ECO:0000313" key="2">
    <source>
        <dbReference type="EMBL" id="MBB3116986.1"/>
    </source>
</evidence>
<reference evidence="2 3" key="1">
    <citation type="submission" date="2020-08" db="EMBL/GenBank/DDBJ databases">
        <title>Genomic Encyclopedia of Type Strains, Phase III (KMG-III): the genomes of soil and plant-associated and newly described type strains.</title>
        <authorList>
            <person name="Whitman W."/>
        </authorList>
    </citation>
    <scope>NUCLEOTIDE SEQUENCE [LARGE SCALE GENOMIC DNA]</scope>
    <source>
        <strain evidence="2 3">CECT 8897</strain>
    </source>
</reference>
<dbReference type="Proteomes" id="UP000541535">
    <property type="component" value="Unassembled WGS sequence"/>
</dbReference>
<gene>
    <name evidence="2" type="ORF">FHS03_000005</name>
</gene>